<evidence type="ECO:0000313" key="2">
    <source>
        <dbReference type="Proteomes" id="UP000007812"/>
    </source>
</evidence>
<protein>
    <submittedName>
        <fullName evidence="1">Uncharacterized protein</fullName>
    </submittedName>
</protein>
<dbReference type="AlphaFoldDB" id="F4G215"/>
<sequence length="43" mass="4954">MSNAIRKGDVLMRMIILRLVEEIGSKYETQNCKNPPCFLLKLS</sequence>
<evidence type="ECO:0000313" key="1">
    <source>
        <dbReference type="EMBL" id="AEB94904.1"/>
    </source>
</evidence>
<dbReference type="KEGG" id="mcn:Mcup_0799"/>
<dbReference type="PATRIC" id="fig|1006006.8.peg.797"/>
<keyword evidence="2" id="KW-1185">Reference proteome</keyword>
<accession>F4G215</accession>
<reference evidence="1 2" key="1">
    <citation type="journal article" date="2011" name="J. Bacteriol.">
        <title>Complete genome sequence of Metallosphaera cuprina, a metal sulfide-oxidizing archaeon from a hot spring.</title>
        <authorList>
            <person name="Liu L.J."/>
            <person name="You X.Y."/>
            <person name="Zheng H."/>
            <person name="Wang S."/>
            <person name="Jiang C.Y."/>
            <person name="Liu S.J."/>
        </authorList>
    </citation>
    <scope>NUCLEOTIDE SEQUENCE [LARGE SCALE GENOMIC DNA]</scope>
    <source>
        <strain evidence="1 2">Ar-4</strain>
    </source>
</reference>
<dbReference type="Proteomes" id="UP000007812">
    <property type="component" value="Chromosome"/>
</dbReference>
<organism evidence="1 2">
    <name type="scientific">Metallosphaera cuprina (strain Ar-4)</name>
    <dbReference type="NCBI Taxonomy" id="1006006"/>
    <lineage>
        <taxon>Archaea</taxon>
        <taxon>Thermoproteota</taxon>
        <taxon>Thermoprotei</taxon>
        <taxon>Sulfolobales</taxon>
        <taxon>Sulfolobaceae</taxon>
        <taxon>Metallosphaera</taxon>
    </lineage>
</organism>
<dbReference type="HOGENOM" id="CLU_3227780_0_0_2"/>
<name>F4G215_METCR</name>
<gene>
    <name evidence="1" type="ordered locus">Mcup_0799</name>
</gene>
<proteinExistence type="predicted"/>
<dbReference type="EMBL" id="CP002656">
    <property type="protein sequence ID" value="AEB94904.1"/>
    <property type="molecule type" value="Genomic_DNA"/>
</dbReference>